<accession>A0ABQ5JSL7</accession>
<evidence type="ECO:0000313" key="2">
    <source>
        <dbReference type="EMBL" id="GKT06419.1"/>
    </source>
</evidence>
<dbReference type="InterPro" id="IPR001296">
    <property type="entry name" value="Glyco_trans_1"/>
</dbReference>
<evidence type="ECO:0000313" key="3">
    <source>
        <dbReference type="Proteomes" id="UP001628078"/>
    </source>
</evidence>
<dbReference type="PANTHER" id="PTHR12526:SF630">
    <property type="entry name" value="GLYCOSYLTRANSFERASE"/>
    <property type="match status" value="1"/>
</dbReference>
<feature type="domain" description="Glycosyl transferase family 1" evidence="1">
    <location>
        <begin position="337"/>
        <end position="479"/>
    </location>
</feature>
<organism evidence="2 3">
    <name type="scientific">Furfurilactobacillus curtus</name>
    <dbReference type="NCBI Taxonomy" id="1746200"/>
    <lineage>
        <taxon>Bacteria</taxon>
        <taxon>Bacillati</taxon>
        <taxon>Bacillota</taxon>
        <taxon>Bacilli</taxon>
        <taxon>Lactobacillales</taxon>
        <taxon>Lactobacillaceae</taxon>
        <taxon>Furfurilactobacillus</taxon>
    </lineage>
</organism>
<protein>
    <submittedName>
        <fullName evidence="2">Poly(Glycerol-phosphate) alpha-glucosyltransferase</fullName>
    </submittedName>
</protein>
<dbReference type="SUPFAM" id="SSF53756">
    <property type="entry name" value="UDP-Glycosyltransferase/glycogen phosphorylase"/>
    <property type="match status" value="1"/>
</dbReference>
<dbReference type="EMBL" id="BQXO01000005">
    <property type="protein sequence ID" value="GKT06419.1"/>
    <property type="molecule type" value="Genomic_DNA"/>
</dbReference>
<gene>
    <name evidence="2" type="primary">tagE6_4</name>
    <name evidence="2" type="ORF">JCM31185_17060</name>
</gene>
<comment type="caution">
    <text evidence="2">The sequence shown here is derived from an EMBL/GenBank/DDBJ whole genome shotgun (WGS) entry which is preliminary data.</text>
</comment>
<dbReference type="RefSeq" id="WP_407884540.1">
    <property type="nucleotide sequence ID" value="NZ_BQXO01000005.1"/>
</dbReference>
<sequence>MIFFLTDWFRWNVSGVEHAQIKRRKLFKHHGKNIKFLTVLPNAQNNHYATRLGLTTDDYINCFDWYQGVVDVPTVNLTAKDLIDLSLPWQRVNTVYWQAVNANNVRIQVITAEPVATIEAFANARIMTIDWYGINGKFVQTNRYDSRGFLNCSCFYDQTGNLNQEIYYDAHHRRRIQHHLSRIDHSQLTSHSYVVFDDLGQVKQIFSGLPELVAYFYDVMNQNTGEDNAFISDFEVATLAPTKYMKQRPAKLFVYEHNIMTDYFEHPILGNLPPFLLLVQKMADQITGLICGSHREAADLSQRMPVQLKVSAIPPVVLADYDKPILRFDQRRSFHCIAIARISYQKALPRLIETFAKVKQIVPQATLSIHGLTNDPDLFVQLQQQIKGNNLETAVNFSPYTPNINKVYDQAMVALSTSRDEGYNMSLVEACQHGTPIVAMDAPYGPGEIIRNGKNGYLVNNGDIEAMASRITQVLLASETEWQRLSHGALESCKRYSETNSWQKWRSVLGS</sequence>
<evidence type="ECO:0000259" key="1">
    <source>
        <dbReference type="Pfam" id="PF00534"/>
    </source>
</evidence>
<dbReference type="Proteomes" id="UP001628078">
    <property type="component" value="Unassembled WGS sequence"/>
</dbReference>
<dbReference type="Pfam" id="PF00534">
    <property type="entry name" value="Glycos_transf_1"/>
    <property type="match status" value="1"/>
</dbReference>
<keyword evidence="3" id="KW-1185">Reference proteome</keyword>
<proteinExistence type="predicted"/>
<dbReference type="Gene3D" id="3.40.50.2000">
    <property type="entry name" value="Glycogen Phosphorylase B"/>
    <property type="match status" value="3"/>
</dbReference>
<dbReference type="PANTHER" id="PTHR12526">
    <property type="entry name" value="GLYCOSYLTRANSFERASE"/>
    <property type="match status" value="1"/>
</dbReference>
<name>A0ABQ5JSL7_9LACO</name>
<reference evidence="2 3" key="1">
    <citation type="submission" date="2022-03" db="EMBL/GenBank/DDBJ databases">
        <title>Draft genome sequence of Furfurilactobacillus curtus JCM 31185.</title>
        <authorList>
            <person name="Suzuki S."/>
            <person name="Endo A."/>
            <person name="Kajikawa A."/>
        </authorList>
    </citation>
    <scope>NUCLEOTIDE SEQUENCE [LARGE SCALE GENOMIC DNA]</scope>
    <source>
        <strain evidence="2 3">JCM 31185</strain>
    </source>
</reference>